<sequence length="92" mass="10058">MAPRESRDVLELRQVGAGQDRCAEVLVQHPHDRGAHPRLAGREVETVADERAQLPFRPVAGRQPCRAERGLGVGEDAPRMTIGSAQSSLPRK</sequence>
<accession>A0ABY8K3C8</accession>
<name>A0ABY8K3C8_9ACTN</name>
<organism evidence="2 3">
    <name type="scientific">Streptomyces cathayae</name>
    <dbReference type="NCBI Taxonomy" id="3031124"/>
    <lineage>
        <taxon>Bacteria</taxon>
        <taxon>Bacillati</taxon>
        <taxon>Actinomycetota</taxon>
        <taxon>Actinomycetes</taxon>
        <taxon>Kitasatosporales</taxon>
        <taxon>Streptomycetaceae</taxon>
        <taxon>Streptomyces</taxon>
    </lineage>
</organism>
<evidence type="ECO:0000313" key="3">
    <source>
        <dbReference type="Proteomes" id="UP001216440"/>
    </source>
</evidence>
<dbReference type="RefSeq" id="WP_279334127.1">
    <property type="nucleotide sequence ID" value="NZ_CP121682.1"/>
</dbReference>
<dbReference type="EMBL" id="CP121682">
    <property type="protein sequence ID" value="WGD41008.1"/>
    <property type="molecule type" value="Genomic_DNA"/>
</dbReference>
<evidence type="ECO:0000313" key="2">
    <source>
        <dbReference type="EMBL" id="WGD41008.1"/>
    </source>
</evidence>
<feature type="compositionally biased region" description="Polar residues" evidence="1">
    <location>
        <begin position="83"/>
        <end position="92"/>
    </location>
</feature>
<gene>
    <name evidence="2" type="ORF">PYS65_13030</name>
</gene>
<proteinExistence type="predicted"/>
<protein>
    <submittedName>
        <fullName evidence="2">Uncharacterized protein</fullName>
    </submittedName>
</protein>
<feature type="region of interest" description="Disordered" evidence="1">
    <location>
        <begin position="69"/>
        <end position="92"/>
    </location>
</feature>
<keyword evidence="3" id="KW-1185">Reference proteome</keyword>
<dbReference type="Proteomes" id="UP001216440">
    <property type="component" value="Chromosome"/>
</dbReference>
<reference evidence="2 3" key="1">
    <citation type="submission" date="2023-03" db="EMBL/GenBank/DDBJ databases">
        <authorList>
            <person name="Mo P."/>
        </authorList>
    </citation>
    <scope>NUCLEOTIDE SEQUENCE [LARGE SCALE GENOMIC DNA]</scope>
    <source>
        <strain evidence="2 3">HUAS 5</strain>
    </source>
</reference>
<evidence type="ECO:0000256" key="1">
    <source>
        <dbReference type="SAM" id="MobiDB-lite"/>
    </source>
</evidence>